<proteinExistence type="predicted"/>
<protein>
    <submittedName>
        <fullName evidence="1">Uncharacterized protein</fullName>
    </submittedName>
</protein>
<evidence type="ECO:0000313" key="1">
    <source>
        <dbReference type="EMBL" id="KAH9287682.1"/>
    </source>
</evidence>
<reference evidence="1 2" key="1">
    <citation type="journal article" date="2021" name="Nat. Plants">
        <title>The Taxus genome provides insights into paclitaxel biosynthesis.</title>
        <authorList>
            <person name="Xiong X."/>
            <person name="Gou J."/>
            <person name="Liao Q."/>
            <person name="Li Y."/>
            <person name="Zhou Q."/>
            <person name="Bi G."/>
            <person name="Li C."/>
            <person name="Du R."/>
            <person name="Wang X."/>
            <person name="Sun T."/>
            <person name="Guo L."/>
            <person name="Liang H."/>
            <person name="Lu P."/>
            <person name="Wu Y."/>
            <person name="Zhang Z."/>
            <person name="Ro D.K."/>
            <person name="Shang Y."/>
            <person name="Huang S."/>
            <person name="Yan J."/>
        </authorList>
    </citation>
    <scope>NUCLEOTIDE SEQUENCE [LARGE SCALE GENOMIC DNA]</scope>
    <source>
        <strain evidence="1">Ta-2019</strain>
    </source>
</reference>
<evidence type="ECO:0000313" key="2">
    <source>
        <dbReference type="Proteomes" id="UP000824469"/>
    </source>
</evidence>
<gene>
    <name evidence="1" type="ORF">KI387_031799</name>
</gene>
<feature type="non-terminal residue" evidence="1">
    <location>
        <position position="1"/>
    </location>
</feature>
<accession>A0AA38F4L5</accession>
<feature type="non-terminal residue" evidence="1">
    <location>
        <position position="65"/>
    </location>
</feature>
<keyword evidence="2" id="KW-1185">Reference proteome</keyword>
<sequence>WTLASVSPAFADPADVDDLASVFQVSHSVSDRRRSTSVDADLYQSTPICSSRRRFYIIDADHTAD</sequence>
<dbReference type="Proteomes" id="UP000824469">
    <property type="component" value="Unassembled WGS sequence"/>
</dbReference>
<name>A0AA38F4L5_TAXCH</name>
<dbReference type="AlphaFoldDB" id="A0AA38F4L5"/>
<organism evidence="1 2">
    <name type="scientific">Taxus chinensis</name>
    <name type="common">Chinese yew</name>
    <name type="synonym">Taxus wallichiana var. chinensis</name>
    <dbReference type="NCBI Taxonomy" id="29808"/>
    <lineage>
        <taxon>Eukaryota</taxon>
        <taxon>Viridiplantae</taxon>
        <taxon>Streptophyta</taxon>
        <taxon>Embryophyta</taxon>
        <taxon>Tracheophyta</taxon>
        <taxon>Spermatophyta</taxon>
        <taxon>Pinopsida</taxon>
        <taxon>Pinidae</taxon>
        <taxon>Conifers II</taxon>
        <taxon>Cupressales</taxon>
        <taxon>Taxaceae</taxon>
        <taxon>Taxus</taxon>
    </lineage>
</organism>
<comment type="caution">
    <text evidence="1">The sequence shown here is derived from an EMBL/GenBank/DDBJ whole genome shotgun (WGS) entry which is preliminary data.</text>
</comment>
<dbReference type="EMBL" id="JAHRHJ020003813">
    <property type="protein sequence ID" value="KAH9287682.1"/>
    <property type="molecule type" value="Genomic_DNA"/>
</dbReference>